<feature type="transmembrane region" description="Helical" evidence="1">
    <location>
        <begin position="24"/>
        <end position="42"/>
    </location>
</feature>
<reference evidence="2" key="1">
    <citation type="journal article" date="2017" name="Nature">
        <title>The sunflower genome provides insights into oil metabolism, flowering and Asterid evolution.</title>
        <authorList>
            <person name="Badouin H."/>
            <person name="Gouzy J."/>
            <person name="Grassa C.J."/>
            <person name="Murat F."/>
            <person name="Staton S.E."/>
            <person name="Cottret L."/>
            <person name="Lelandais-Briere C."/>
            <person name="Owens G.L."/>
            <person name="Carrere S."/>
            <person name="Mayjonade B."/>
            <person name="Legrand L."/>
            <person name="Gill N."/>
            <person name="Kane N.C."/>
            <person name="Bowers J.E."/>
            <person name="Hubner S."/>
            <person name="Bellec A."/>
            <person name="Berard A."/>
            <person name="Berges H."/>
            <person name="Blanchet N."/>
            <person name="Boniface M.C."/>
            <person name="Brunel D."/>
            <person name="Catrice O."/>
            <person name="Chaidir N."/>
            <person name="Claudel C."/>
            <person name="Donnadieu C."/>
            <person name="Faraut T."/>
            <person name="Fievet G."/>
            <person name="Helmstetter N."/>
            <person name="King M."/>
            <person name="Knapp S.J."/>
            <person name="Lai Z."/>
            <person name="Le Paslier M.C."/>
            <person name="Lippi Y."/>
            <person name="Lorenzon L."/>
            <person name="Mandel J.R."/>
            <person name="Marage G."/>
            <person name="Marchand G."/>
            <person name="Marquand E."/>
            <person name="Bret-Mestries E."/>
            <person name="Morien E."/>
            <person name="Nambeesan S."/>
            <person name="Nguyen T."/>
            <person name="Pegot-Espagnet P."/>
            <person name="Pouilly N."/>
            <person name="Raftis F."/>
            <person name="Sallet E."/>
            <person name="Schiex T."/>
            <person name="Thomas J."/>
            <person name="Vandecasteele C."/>
            <person name="Vares D."/>
            <person name="Vear F."/>
            <person name="Vautrin S."/>
            <person name="Crespi M."/>
            <person name="Mangin B."/>
            <person name="Burke J.M."/>
            <person name="Salse J."/>
            <person name="Munos S."/>
            <person name="Vincourt P."/>
            <person name="Rieseberg L.H."/>
            <person name="Langlade N.B."/>
        </authorList>
    </citation>
    <scope>NUCLEOTIDE SEQUENCE</scope>
    <source>
        <tissue evidence="2">Leaves</tissue>
    </source>
</reference>
<keyword evidence="1" id="KW-1133">Transmembrane helix</keyword>
<evidence type="ECO:0000313" key="3">
    <source>
        <dbReference type="Proteomes" id="UP000215914"/>
    </source>
</evidence>
<sequence>MNVYVCVCIHTVSDMLMHWRQSKCLSIAFMDLIWWCFLHVLYVEV</sequence>
<proteinExistence type="predicted"/>
<gene>
    <name evidence="2" type="ORF">HanXRQr2_Chr15g0680631</name>
</gene>
<dbReference type="AlphaFoldDB" id="A0A9K3DY93"/>
<accession>A0A9K3DY93</accession>
<evidence type="ECO:0000313" key="2">
    <source>
        <dbReference type="EMBL" id="KAF5763477.1"/>
    </source>
</evidence>
<comment type="caution">
    <text evidence="2">The sequence shown here is derived from an EMBL/GenBank/DDBJ whole genome shotgun (WGS) entry which is preliminary data.</text>
</comment>
<name>A0A9K3DY93_HELAN</name>
<keyword evidence="3" id="KW-1185">Reference proteome</keyword>
<reference evidence="2" key="2">
    <citation type="submission" date="2020-06" db="EMBL/GenBank/DDBJ databases">
        <title>Helianthus annuus Genome sequencing and assembly Release 2.</title>
        <authorList>
            <person name="Gouzy J."/>
            <person name="Langlade N."/>
            <person name="Munos S."/>
        </authorList>
    </citation>
    <scope>NUCLEOTIDE SEQUENCE</scope>
    <source>
        <tissue evidence="2">Leaves</tissue>
    </source>
</reference>
<keyword evidence="1" id="KW-0812">Transmembrane</keyword>
<dbReference type="EMBL" id="MNCJ02000330">
    <property type="protein sequence ID" value="KAF5763477.1"/>
    <property type="molecule type" value="Genomic_DNA"/>
</dbReference>
<protein>
    <submittedName>
        <fullName evidence="2">Uncharacterized protein</fullName>
    </submittedName>
</protein>
<evidence type="ECO:0000256" key="1">
    <source>
        <dbReference type="SAM" id="Phobius"/>
    </source>
</evidence>
<dbReference type="Proteomes" id="UP000215914">
    <property type="component" value="Unassembled WGS sequence"/>
</dbReference>
<dbReference type="Gramene" id="mRNA:HanXRQr2_Chr15g0680631">
    <property type="protein sequence ID" value="mRNA:HanXRQr2_Chr15g0680631"/>
    <property type="gene ID" value="HanXRQr2_Chr15g0680631"/>
</dbReference>
<keyword evidence="1" id="KW-0472">Membrane</keyword>
<organism evidence="2 3">
    <name type="scientific">Helianthus annuus</name>
    <name type="common">Common sunflower</name>
    <dbReference type="NCBI Taxonomy" id="4232"/>
    <lineage>
        <taxon>Eukaryota</taxon>
        <taxon>Viridiplantae</taxon>
        <taxon>Streptophyta</taxon>
        <taxon>Embryophyta</taxon>
        <taxon>Tracheophyta</taxon>
        <taxon>Spermatophyta</taxon>
        <taxon>Magnoliopsida</taxon>
        <taxon>eudicotyledons</taxon>
        <taxon>Gunneridae</taxon>
        <taxon>Pentapetalae</taxon>
        <taxon>asterids</taxon>
        <taxon>campanulids</taxon>
        <taxon>Asterales</taxon>
        <taxon>Asteraceae</taxon>
        <taxon>Asteroideae</taxon>
        <taxon>Heliantheae alliance</taxon>
        <taxon>Heliantheae</taxon>
        <taxon>Helianthus</taxon>
    </lineage>
</organism>